<sequence>MKDRAWSLVERQEPGKLDKGCQPDGGIARKSPLERWDGYERVETMDTTFSVDRQEDCEETEKNAKALPCSSPVRINGVSNPATPSYMRGSASASGLPPRPESLKLCASDPTPSPAKTFSRSPSSGDMEIDEETPYETPS</sequence>
<feature type="region of interest" description="Disordered" evidence="1">
    <location>
        <begin position="1"/>
        <end position="31"/>
    </location>
</feature>
<evidence type="ECO:0000256" key="1">
    <source>
        <dbReference type="SAM" id="MobiDB-lite"/>
    </source>
</evidence>
<feature type="compositionally biased region" description="Basic and acidic residues" evidence="1">
    <location>
        <begin position="1"/>
        <end position="21"/>
    </location>
</feature>
<protein>
    <submittedName>
        <fullName evidence="2">Uncharacterized protein</fullName>
    </submittedName>
</protein>
<evidence type="ECO:0000313" key="3">
    <source>
        <dbReference type="EMBL" id="KAK7298353.1"/>
    </source>
</evidence>
<dbReference type="EMBL" id="JAYMYQ010000031">
    <property type="protein sequence ID" value="KAK7298207.1"/>
    <property type="molecule type" value="Genomic_DNA"/>
</dbReference>
<organism evidence="2 4">
    <name type="scientific">Canavalia gladiata</name>
    <name type="common">Sword bean</name>
    <name type="synonym">Dolichos gladiatus</name>
    <dbReference type="NCBI Taxonomy" id="3824"/>
    <lineage>
        <taxon>Eukaryota</taxon>
        <taxon>Viridiplantae</taxon>
        <taxon>Streptophyta</taxon>
        <taxon>Embryophyta</taxon>
        <taxon>Tracheophyta</taxon>
        <taxon>Spermatophyta</taxon>
        <taxon>Magnoliopsida</taxon>
        <taxon>eudicotyledons</taxon>
        <taxon>Gunneridae</taxon>
        <taxon>Pentapetalae</taxon>
        <taxon>rosids</taxon>
        <taxon>fabids</taxon>
        <taxon>Fabales</taxon>
        <taxon>Fabaceae</taxon>
        <taxon>Papilionoideae</taxon>
        <taxon>50 kb inversion clade</taxon>
        <taxon>NPAAA clade</taxon>
        <taxon>indigoferoid/millettioid clade</taxon>
        <taxon>Phaseoleae</taxon>
        <taxon>Canavalia</taxon>
    </lineage>
</organism>
<feature type="region of interest" description="Disordered" evidence="1">
    <location>
        <begin position="56"/>
        <end position="139"/>
    </location>
</feature>
<reference evidence="2 4" key="1">
    <citation type="submission" date="2024-01" db="EMBL/GenBank/DDBJ databases">
        <title>The genomes of 5 underutilized Papilionoideae crops provide insights into root nodulation and disease resistanc.</title>
        <authorList>
            <person name="Jiang F."/>
        </authorList>
    </citation>
    <scope>NUCLEOTIDE SEQUENCE [LARGE SCALE GENOMIC DNA]</scope>
    <source>
        <strain evidence="2">LVBAO_FW01</strain>
        <tissue evidence="2">Leaves</tissue>
    </source>
</reference>
<dbReference type="EMBL" id="JAYMYQ010000028">
    <property type="protein sequence ID" value="KAK7298353.1"/>
    <property type="molecule type" value="Genomic_DNA"/>
</dbReference>
<gene>
    <name evidence="3" type="ORF">VNO77_46811</name>
    <name evidence="2" type="ORF">VNO77_47118</name>
</gene>
<feature type="compositionally biased region" description="Polar residues" evidence="1">
    <location>
        <begin position="114"/>
        <end position="124"/>
    </location>
</feature>
<dbReference type="Proteomes" id="UP001367508">
    <property type="component" value="Unassembled WGS sequence"/>
</dbReference>
<keyword evidence="4" id="KW-1185">Reference proteome</keyword>
<proteinExistence type="predicted"/>
<evidence type="ECO:0000313" key="2">
    <source>
        <dbReference type="EMBL" id="KAK7298207.1"/>
    </source>
</evidence>
<feature type="compositionally biased region" description="Acidic residues" evidence="1">
    <location>
        <begin position="127"/>
        <end position="139"/>
    </location>
</feature>
<dbReference type="AlphaFoldDB" id="A0AAN9JHJ3"/>
<name>A0AAN9JHJ3_CANGL</name>
<accession>A0AAN9JHJ3</accession>
<comment type="caution">
    <text evidence="2">The sequence shown here is derived from an EMBL/GenBank/DDBJ whole genome shotgun (WGS) entry which is preliminary data.</text>
</comment>
<evidence type="ECO:0000313" key="4">
    <source>
        <dbReference type="Proteomes" id="UP001367508"/>
    </source>
</evidence>